<dbReference type="Gene3D" id="1.25.40.10">
    <property type="entry name" value="Tetratricopeptide repeat domain"/>
    <property type="match status" value="1"/>
</dbReference>
<comment type="caution">
    <text evidence="1">The sequence shown here is derived from an EMBL/GenBank/DDBJ whole genome shotgun (WGS) entry which is preliminary data.</text>
</comment>
<reference evidence="1 2" key="1">
    <citation type="submission" date="2021-06" db="EMBL/GenBank/DDBJ databases">
        <authorList>
            <person name="Kallberg Y."/>
            <person name="Tangrot J."/>
            <person name="Rosling A."/>
        </authorList>
    </citation>
    <scope>NUCLEOTIDE SEQUENCE [LARGE SCALE GENOMIC DNA]</scope>
    <source>
        <strain evidence="1 2">120-4 pot B 10/14</strain>
    </source>
</reference>
<dbReference type="EMBL" id="CAJVQB010005099">
    <property type="protein sequence ID" value="CAG8653172.1"/>
    <property type="molecule type" value="Genomic_DNA"/>
</dbReference>
<protein>
    <submittedName>
        <fullName evidence="1">29686_t:CDS:1</fullName>
    </submittedName>
</protein>
<dbReference type="InterPro" id="IPR011990">
    <property type="entry name" value="TPR-like_helical_dom_sf"/>
</dbReference>
<evidence type="ECO:0000313" key="2">
    <source>
        <dbReference type="Proteomes" id="UP000789901"/>
    </source>
</evidence>
<dbReference type="Proteomes" id="UP000789901">
    <property type="component" value="Unassembled WGS sequence"/>
</dbReference>
<organism evidence="1 2">
    <name type="scientific">Gigaspora margarita</name>
    <dbReference type="NCBI Taxonomy" id="4874"/>
    <lineage>
        <taxon>Eukaryota</taxon>
        <taxon>Fungi</taxon>
        <taxon>Fungi incertae sedis</taxon>
        <taxon>Mucoromycota</taxon>
        <taxon>Glomeromycotina</taxon>
        <taxon>Glomeromycetes</taxon>
        <taxon>Diversisporales</taxon>
        <taxon>Gigasporaceae</taxon>
        <taxon>Gigaspora</taxon>
    </lineage>
</organism>
<keyword evidence="2" id="KW-1185">Reference proteome</keyword>
<evidence type="ECO:0000313" key="1">
    <source>
        <dbReference type="EMBL" id="CAG8653172.1"/>
    </source>
</evidence>
<dbReference type="SUPFAM" id="SSF81901">
    <property type="entry name" value="HCP-like"/>
    <property type="match status" value="1"/>
</dbReference>
<gene>
    <name evidence="1" type="ORF">GMARGA_LOCUS9466</name>
</gene>
<sequence length="92" mass="10497">MTYSQHIENGNSDEKYGLGFNQQKNLQKSGNKETLYLSPYIQQTVSIKKNNLPQDYHKAFIYYRKSANASNANGTFITGNCYYEGIGVEEDN</sequence>
<name>A0ABN7UQW2_GIGMA</name>
<proteinExistence type="predicted"/>
<accession>A0ABN7UQW2</accession>